<dbReference type="SUPFAM" id="SSF50998">
    <property type="entry name" value="Quinoprotein alcohol dehydrogenase-like"/>
    <property type="match status" value="1"/>
</dbReference>
<evidence type="ECO:0000259" key="3">
    <source>
        <dbReference type="Pfam" id="PF13360"/>
    </source>
</evidence>
<dbReference type="Gene3D" id="2.130.10.10">
    <property type="entry name" value="YVTN repeat-like/Quinoprotein amine dehydrogenase"/>
    <property type="match status" value="1"/>
</dbReference>
<protein>
    <submittedName>
        <fullName evidence="4">PQQ-binding-like beta-propeller repeat protein</fullName>
    </submittedName>
</protein>
<keyword evidence="5" id="KW-1185">Reference proteome</keyword>
<dbReference type="EMBL" id="JBHTCJ010000003">
    <property type="protein sequence ID" value="MFC7341261.1"/>
    <property type="molecule type" value="Genomic_DNA"/>
</dbReference>
<dbReference type="Pfam" id="PF13360">
    <property type="entry name" value="PQQ_2"/>
    <property type="match status" value="1"/>
</dbReference>
<gene>
    <name evidence="4" type="ORF">ACFQRI_07530</name>
</gene>
<feature type="chain" id="PRO_5046479037" evidence="2">
    <location>
        <begin position="27"/>
        <end position="403"/>
    </location>
</feature>
<proteinExistence type="predicted"/>
<dbReference type="InterPro" id="IPR015943">
    <property type="entry name" value="WD40/YVTN_repeat-like_dom_sf"/>
</dbReference>
<evidence type="ECO:0000313" key="4">
    <source>
        <dbReference type="EMBL" id="MFC7341261.1"/>
    </source>
</evidence>
<dbReference type="InterPro" id="IPR002372">
    <property type="entry name" value="PQQ_rpt_dom"/>
</dbReference>
<dbReference type="RefSeq" id="WP_380665939.1">
    <property type="nucleotide sequence ID" value="NZ_JBHTCJ010000003.1"/>
</dbReference>
<feature type="region of interest" description="Disordered" evidence="1">
    <location>
        <begin position="29"/>
        <end position="49"/>
    </location>
</feature>
<keyword evidence="2" id="KW-0732">Signal</keyword>
<dbReference type="InterPro" id="IPR011047">
    <property type="entry name" value="Quinoprotein_ADH-like_sf"/>
</dbReference>
<reference evidence="5" key="1">
    <citation type="journal article" date="2019" name="Int. J. Syst. Evol. Microbiol.">
        <title>The Global Catalogue of Microorganisms (GCM) 10K type strain sequencing project: providing services to taxonomists for standard genome sequencing and annotation.</title>
        <authorList>
            <consortium name="The Broad Institute Genomics Platform"/>
            <consortium name="The Broad Institute Genome Sequencing Center for Infectious Disease"/>
            <person name="Wu L."/>
            <person name="Ma J."/>
        </authorList>
    </citation>
    <scope>NUCLEOTIDE SEQUENCE [LARGE SCALE GENOMIC DNA]</scope>
    <source>
        <strain evidence="5">WLHS5</strain>
    </source>
</reference>
<feature type="domain" description="Pyrrolo-quinoline quinone repeat" evidence="3">
    <location>
        <begin position="67"/>
        <end position="245"/>
    </location>
</feature>
<evidence type="ECO:0000256" key="2">
    <source>
        <dbReference type="SAM" id="SignalP"/>
    </source>
</evidence>
<evidence type="ECO:0000313" key="5">
    <source>
        <dbReference type="Proteomes" id="UP001596504"/>
    </source>
</evidence>
<sequence>MSRKWWAVLLAAVVLLSAAVTTGAHLAGWPAAGDAPRPATELWSSAGDQEEPLGSWFSSGSLVVARRSSLTGYRATDGGTAWRATGRSLAGDPRADALCGMSGGARDGLGVVAYGTSTSDLAVDCTGVALVDLRTGEPIWRHRLPTAPGRGARAEFVGDLVLLSWDDHVMAVRAADGGEVWRGSAEPGCHLSGPALGPAVVLPQRCPGGSRLVLRDAADGARIADRALGSAPMPQAISADPPVVNTDTTEPDRLLLFARDGSATGILDLDYTGLDVLPKNAPRPGFPRRYPFAVVGGRLIGTAGEGRSITSVDLRSGRLGPVEPGDGVGTAPVAVTGGDVVFAGPGEAGVFTWSPGQRARRPRLGSIARLNPVGDDLHLDGSALYGVSSESPQLYAVRRGTRP</sequence>
<feature type="signal peptide" evidence="2">
    <location>
        <begin position="1"/>
        <end position="26"/>
    </location>
</feature>
<name>A0ABW2LIA9_9PSEU</name>
<evidence type="ECO:0000256" key="1">
    <source>
        <dbReference type="SAM" id="MobiDB-lite"/>
    </source>
</evidence>
<dbReference type="Proteomes" id="UP001596504">
    <property type="component" value="Unassembled WGS sequence"/>
</dbReference>
<organism evidence="4 5">
    <name type="scientific">Saccharopolyspora griseoalba</name>
    <dbReference type="NCBI Taxonomy" id="1431848"/>
    <lineage>
        <taxon>Bacteria</taxon>
        <taxon>Bacillati</taxon>
        <taxon>Actinomycetota</taxon>
        <taxon>Actinomycetes</taxon>
        <taxon>Pseudonocardiales</taxon>
        <taxon>Pseudonocardiaceae</taxon>
        <taxon>Saccharopolyspora</taxon>
    </lineage>
</organism>
<comment type="caution">
    <text evidence="4">The sequence shown here is derived from an EMBL/GenBank/DDBJ whole genome shotgun (WGS) entry which is preliminary data.</text>
</comment>
<accession>A0ABW2LIA9</accession>